<organism evidence="2 3">
    <name type="scientific">Phytophthora pseudosyringae</name>
    <dbReference type="NCBI Taxonomy" id="221518"/>
    <lineage>
        <taxon>Eukaryota</taxon>
        <taxon>Sar</taxon>
        <taxon>Stramenopiles</taxon>
        <taxon>Oomycota</taxon>
        <taxon>Peronosporomycetes</taxon>
        <taxon>Peronosporales</taxon>
        <taxon>Peronosporaceae</taxon>
        <taxon>Phytophthora</taxon>
    </lineage>
</organism>
<accession>A0A8T1VYK6</accession>
<protein>
    <recommendedName>
        <fullName evidence="4">RxLR effector protein</fullName>
    </recommendedName>
</protein>
<reference evidence="2" key="1">
    <citation type="submission" date="2021-02" db="EMBL/GenBank/DDBJ databases">
        <authorList>
            <person name="Palmer J.M."/>
        </authorList>
    </citation>
    <scope>NUCLEOTIDE SEQUENCE</scope>
    <source>
        <strain evidence="2">SCRP734</strain>
    </source>
</reference>
<sequence length="94" mass="9918">MRLKVVILALAALGANIAVVASTAAMDPPGIATKTGSLIGEQHDVLPWRFLRSHKPREANEERTIGTSTIESLVKSAVSTEQLGVLGQHYSPGS</sequence>
<comment type="caution">
    <text evidence="2">The sequence shown here is derived from an EMBL/GenBank/DDBJ whole genome shotgun (WGS) entry which is preliminary data.</text>
</comment>
<proteinExistence type="predicted"/>
<dbReference type="EMBL" id="JAGDFM010000099">
    <property type="protein sequence ID" value="KAG7386477.1"/>
    <property type="molecule type" value="Genomic_DNA"/>
</dbReference>
<feature type="chain" id="PRO_5035913588" description="RxLR effector protein" evidence="1">
    <location>
        <begin position="23"/>
        <end position="94"/>
    </location>
</feature>
<name>A0A8T1VYK6_9STRA</name>
<keyword evidence="1" id="KW-0732">Signal</keyword>
<dbReference type="AlphaFoldDB" id="A0A8T1VYK6"/>
<gene>
    <name evidence="2" type="ORF">PHYPSEUDO_015577</name>
</gene>
<evidence type="ECO:0008006" key="4">
    <source>
        <dbReference type="Google" id="ProtNLM"/>
    </source>
</evidence>
<feature type="signal peptide" evidence="1">
    <location>
        <begin position="1"/>
        <end position="22"/>
    </location>
</feature>
<keyword evidence="3" id="KW-1185">Reference proteome</keyword>
<evidence type="ECO:0000313" key="2">
    <source>
        <dbReference type="EMBL" id="KAG7386477.1"/>
    </source>
</evidence>
<evidence type="ECO:0000256" key="1">
    <source>
        <dbReference type="SAM" id="SignalP"/>
    </source>
</evidence>
<dbReference type="Proteomes" id="UP000694044">
    <property type="component" value="Unassembled WGS sequence"/>
</dbReference>
<evidence type="ECO:0000313" key="3">
    <source>
        <dbReference type="Proteomes" id="UP000694044"/>
    </source>
</evidence>